<accession>A0ABY6Y8G4</accession>
<name>A0ABY6Y8G4_BIFPS</name>
<feature type="chain" id="PRO_5045504738" description="DUF333 domain-containing protein" evidence="1">
    <location>
        <begin position="27"/>
        <end position="94"/>
    </location>
</feature>
<dbReference type="RefSeq" id="WP_174767452.1">
    <property type="nucleotide sequence ID" value="NZ_CABWJV010000001.1"/>
</dbReference>
<gene>
    <name evidence="2" type="ORF">BIFLH658_00152</name>
</gene>
<evidence type="ECO:0000313" key="2">
    <source>
        <dbReference type="EMBL" id="VWQ11908.1"/>
    </source>
</evidence>
<keyword evidence="3" id="KW-1185">Reference proteome</keyword>
<protein>
    <recommendedName>
        <fullName evidence="4">DUF333 domain-containing protein</fullName>
    </recommendedName>
</protein>
<comment type="caution">
    <text evidence="2">The sequence shown here is derived from an EMBL/GenBank/DDBJ whole genome shotgun (WGS) entry which is preliminary data.</text>
</comment>
<evidence type="ECO:0000313" key="3">
    <source>
        <dbReference type="Proteomes" id="UP000494211"/>
    </source>
</evidence>
<reference evidence="2 3" key="1">
    <citation type="submission" date="2019-10" db="EMBL/GenBank/DDBJ databases">
        <authorList>
            <consortium name="Melissa Lawson"/>
            <person name="O'neill I."/>
        </authorList>
    </citation>
    <scope>NUCLEOTIDE SEQUENCE [LARGE SCALE GENOMIC DNA]</scope>
    <source>
        <strain evidence="2">LH_658</strain>
    </source>
</reference>
<organism evidence="2 3">
    <name type="scientific">Bifidobacterium pseudocatenulatum</name>
    <dbReference type="NCBI Taxonomy" id="28026"/>
    <lineage>
        <taxon>Bacteria</taxon>
        <taxon>Bacillati</taxon>
        <taxon>Actinomycetota</taxon>
        <taxon>Actinomycetes</taxon>
        <taxon>Bifidobacteriales</taxon>
        <taxon>Bifidobacteriaceae</taxon>
        <taxon>Bifidobacterium</taxon>
    </lineage>
</organism>
<feature type="signal peptide" evidence="1">
    <location>
        <begin position="1"/>
        <end position="26"/>
    </location>
</feature>
<evidence type="ECO:0008006" key="4">
    <source>
        <dbReference type="Google" id="ProtNLM"/>
    </source>
</evidence>
<dbReference type="EMBL" id="CABWJV010000001">
    <property type="protein sequence ID" value="VWQ11908.1"/>
    <property type="molecule type" value="Genomic_DNA"/>
</dbReference>
<sequence>MRKTTRTVLAVTTMCMAPAGCGNATADTPDVMPATSAQCTETHTDGIGKVGRMVSSQECEITLKDTRKLDCVRLGGGLSCDWDHVSGADKEPER</sequence>
<keyword evidence="1" id="KW-0732">Signal</keyword>
<evidence type="ECO:0000256" key="1">
    <source>
        <dbReference type="SAM" id="SignalP"/>
    </source>
</evidence>
<dbReference type="Proteomes" id="UP000494211">
    <property type="component" value="Unassembled WGS sequence"/>
</dbReference>
<proteinExistence type="predicted"/>